<dbReference type="SUPFAM" id="SSF55729">
    <property type="entry name" value="Acyl-CoA N-acyltransferases (Nat)"/>
    <property type="match status" value="1"/>
</dbReference>
<feature type="domain" description="N-acetyltransferase" evidence="1">
    <location>
        <begin position="2"/>
        <end position="168"/>
    </location>
</feature>
<protein>
    <submittedName>
        <fullName evidence="2">GNAT family N-acetyltransferase</fullName>
    </submittedName>
</protein>
<accession>A0ABS2DM09</accession>
<dbReference type="EMBL" id="JAFELM010000043">
    <property type="protein sequence ID" value="MBM6619441.1"/>
    <property type="molecule type" value="Genomic_DNA"/>
</dbReference>
<dbReference type="Gene3D" id="3.40.630.30">
    <property type="match status" value="1"/>
</dbReference>
<evidence type="ECO:0000259" key="1">
    <source>
        <dbReference type="PROSITE" id="PS51186"/>
    </source>
</evidence>
<dbReference type="PROSITE" id="PS51186">
    <property type="entry name" value="GNAT"/>
    <property type="match status" value="1"/>
</dbReference>
<dbReference type="Pfam" id="PF00583">
    <property type="entry name" value="Acetyltransf_1"/>
    <property type="match status" value="1"/>
</dbReference>
<dbReference type="Proteomes" id="UP001518925">
    <property type="component" value="Unassembled WGS sequence"/>
</dbReference>
<evidence type="ECO:0000313" key="3">
    <source>
        <dbReference type="Proteomes" id="UP001518925"/>
    </source>
</evidence>
<dbReference type="InterPro" id="IPR016181">
    <property type="entry name" value="Acyl_CoA_acyltransferase"/>
</dbReference>
<dbReference type="RefSeq" id="WP_204204893.1">
    <property type="nucleotide sequence ID" value="NZ_JAFELM010000043.1"/>
</dbReference>
<sequence length="168" mass="19093">MIQIMKATANHIEGIARVCAEGYRQTYKKLCAKEYIDRTIQEFYNVDRLQSELEKPEGWDGWIVAVENNVVIGAGGGGMIGDEEGELFVLYLDPTRRGEGIGTLLLEEITRLQVENGAKYQWVSVLKDNEKGIPFYEARGFKFVSEVSTFAAKDTDPYISLRYKRKLL</sequence>
<keyword evidence="3" id="KW-1185">Reference proteome</keyword>
<organism evidence="2 3">
    <name type="scientific">Bacillus suaedaesalsae</name>
    <dbReference type="NCBI Taxonomy" id="2810349"/>
    <lineage>
        <taxon>Bacteria</taxon>
        <taxon>Bacillati</taxon>
        <taxon>Bacillota</taxon>
        <taxon>Bacilli</taxon>
        <taxon>Bacillales</taxon>
        <taxon>Bacillaceae</taxon>
        <taxon>Bacillus</taxon>
    </lineage>
</organism>
<comment type="caution">
    <text evidence="2">The sequence shown here is derived from an EMBL/GenBank/DDBJ whole genome shotgun (WGS) entry which is preliminary data.</text>
</comment>
<name>A0ABS2DM09_9BACI</name>
<gene>
    <name evidence="2" type="ORF">JR050_17405</name>
</gene>
<proteinExistence type="predicted"/>
<reference evidence="2 3" key="1">
    <citation type="submission" date="2021-02" db="EMBL/GenBank/DDBJ databases">
        <title>Bacillus sp. RD4P76, an endophyte from a halophyte.</title>
        <authorList>
            <person name="Sun J.-Q."/>
        </authorList>
    </citation>
    <scope>NUCLEOTIDE SEQUENCE [LARGE SCALE GENOMIC DNA]</scope>
    <source>
        <strain evidence="2 3">RD4P76</strain>
    </source>
</reference>
<evidence type="ECO:0000313" key="2">
    <source>
        <dbReference type="EMBL" id="MBM6619441.1"/>
    </source>
</evidence>
<dbReference type="InterPro" id="IPR000182">
    <property type="entry name" value="GNAT_dom"/>
</dbReference>